<evidence type="ECO:0000313" key="9">
    <source>
        <dbReference type="EMBL" id="KAL0966996.1"/>
    </source>
</evidence>
<feature type="domain" description="C2H2-type" evidence="8">
    <location>
        <begin position="108"/>
        <end position="135"/>
    </location>
</feature>
<evidence type="ECO:0000259" key="8">
    <source>
        <dbReference type="PROSITE" id="PS50157"/>
    </source>
</evidence>
<dbReference type="InterPro" id="IPR050527">
    <property type="entry name" value="Snail/Krueppel_Znf"/>
</dbReference>
<evidence type="ECO:0000313" key="10">
    <source>
        <dbReference type="Proteomes" id="UP001557470"/>
    </source>
</evidence>
<reference evidence="9 10" key="1">
    <citation type="submission" date="2024-06" db="EMBL/GenBank/DDBJ databases">
        <authorList>
            <person name="Pan Q."/>
            <person name="Wen M."/>
            <person name="Jouanno E."/>
            <person name="Zahm M."/>
            <person name="Klopp C."/>
            <person name="Cabau C."/>
            <person name="Louis A."/>
            <person name="Berthelot C."/>
            <person name="Parey E."/>
            <person name="Roest Crollius H."/>
            <person name="Montfort J."/>
            <person name="Robinson-Rechavi M."/>
            <person name="Bouchez O."/>
            <person name="Lampietro C."/>
            <person name="Lopez Roques C."/>
            <person name="Donnadieu C."/>
            <person name="Postlethwait J."/>
            <person name="Bobe J."/>
            <person name="Verreycken H."/>
            <person name="Guiguen Y."/>
        </authorList>
    </citation>
    <scope>NUCLEOTIDE SEQUENCE [LARGE SCALE GENOMIC DNA]</scope>
    <source>
        <strain evidence="9">Up_M1</strain>
        <tissue evidence="9">Testis</tissue>
    </source>
</reference>
<dbReference type="InterPro" id="IPR036236">
    <property type="entry name" value="Znf_C2H2_sf"/>
</dbReference>
<sequence>MRQALCESSLTLHRKLHSQHYTFPCRYLQPFSMHLVKRSNEKSHHFRDEENRYSCPDSALRFDNILIRCGHLKEHKSKIHICQVCYEEFSRGQLLERHVRPHSVVKPFECQVCQRCFALPNQLKVHLCVHTCYKSFNYNFHLKKHITRYHGLKKHITRYHGLKKHITCYHGLKKHITRYHGPDGARWRQGGGVDVVGGAGRLFSRCS</sequence>
<organism evidence="9 10">
    <name type="scientific">Umbra pygmaea</name>
    <name type="common">Eastern mudminnow</name>
    <dbReference type="NCBI Taxonomy" id="75934"/>
    <lineage>
        <taxon>Eukaryota</taxon>
        <taxon>Metazoa</taxon>
        <taxon>Chordata</taxon>
        <taxon>Craniata</taxon>
        <taxon>Vertebrata</taxon>
        <taxon>Euteleostomi</taxon>
        <taxon>Actinopterygii</taxon>
        <taxon>Neopterygii</taxon>
        <taxon>Teleostei</taxon>
        <taxon>Protacanthopterygii</taxon>
        <taxon>Esociformes</taxon>
        <taxon>Umbridae</taxon>
        <taxon>Umbra</taxon>
    </lineage>
</organism>
<keyword evidence="3" id="KW-0677">Repeat</keyword>
<evidence type="ECO:0000256" key="5">
    <source>
        <dbReference type="ARBA" id="ARBA00022833"/>
    </source>
</evidence>
<comment type="caution">
    <text evidence="9">The sequence shown here is derived from an EMBL/GenBank/DDBJ whole genome shotgun (WGS) entry which is preliminary data.</text>
</comment>
<evidence type="ECO:0000256" key="1">
    <source>
        <dbReference type="ARBA" id="ARBA00004123"/>
    </source>
</evidence>
<keyword evidence="2" id="KW-0479">Metal-binding</keyword>
<dbReference type="FunFam" id="3.30.160.60:FF:000446">
    <property type="entry name" value="Zinc finger protein"/>
    <property type="match status" value="1"/>
</dbReference>
<gene>
    <name evidence="9" type="ORF">UPYG_G00303210</name>
</gene>
<keyword evidence="10" id="KW-1185">Reference proteome</keyword>
<feature type="domain" description="C2H2-type" evidence="8">
    <location>
        <begin position="80"/>
        <end position="107"/>
    </location>
</feature>
<evidence type="ECO:0000256" key="6">
    <source>
        <dbReference type="ARBA" id="ARBA00023242"/>
    </source>
</evidence>
<protein>
    <recommendedName>
        <fullName evidence="8">C2H2-type domain-containing protein</fullName>
    </recommendedName>
</protein>
<keyword evidence="6" id="KW-0539">Nucleus</keyword>
<dbReference type="InterPro" id="IPR013087">
    <property type="entry name" value="Znf_C2H2_type"/>
</dbReference>
<dbReference type="SMART" id="SM00355">
    <property type="entry name" value="ZnF_C2H2"/>
    <property type="match status" value="2"/>
</dbReference>
<dbReference type="GO" id="GO:0005634">
    <property type="term" value="C:nucleus"/>
    <property type="evidence" value="ECO:0007669"/>
    <property type="project" value="UniProtKB-SubCell"/>
</dbReference>
<keyword evidence="4 7" id="KW-0863">Zinc-finger</keyword>
<dbReference type="PANTHER" id="PTHR24388:SF54">
    <property type="entry name" value="PROTEIN ESCARGOT"/>
    <property type="match status" value="1"/>
</dbReference>
<comment type="subcellular location">
    <subcellularLocation>
        <location evidence="1">Nucleus</location>
    </subcellularLocation>
</comment>
<evidence type="ECO:0000256" key="3">
    <source>
        <dbReference type="ARBA" id="ARBA00022737"/>
    </source>
</evidence>
<proteinExistence type="predicted"/>
<evidence type="ECO:0000256" key="4">
    <source>
        <dbReference type="ARBA" id="ARBA00022771"/>
    </source>
</evidence>
<dbReference type="PROSITE" id="PS00028">
    <property type="entry name" value="ZINC_FINGER_C2H2_1"/>
    <property type="match status" value="2"/>
</dbReference>
<dbReference type="PROSITE" id="PS50157">
    <property type="entry name" value="ZINC_FINGER_C2H2_2"/>
    <property type="match status" value="2"/>
</dbReference>
<dbReference type="PANTHER" id="PTHR24388">
    <property type="entry name" value="ZINC FINGER PROTEIN"/>
    <property type="match status" value="1"/>
</dbReference>
<name>A0ABD0WQE0_UMBPY</name>
<dbReference type="Gene3D" id="3.30.160.60">
    <property type="entry name" value="Classic Zinc Finger"/>
    <property type="match status" value="1"/>
</dbReference>
<dbReference type="SUPFAM" id="SSF57667">
    <property type="entry name" value="beta-beta-alpha zinc fingers"/>
    <property type="match status" value="1"/>
</dbReference>
<dbReference type="AlphaFoldDB" id="A0ABD0WQE0"/>
<evidence type="ECO:0000256" key="2">
    <source>
        <dbReference type="ARBA" id="ARBA00022723"/>
    </source>
</evidence>
<dbReference type="EMBL" id="JAGEUA010000009">
    <property type="protein sequence ID" value="KAL0966996.1"/>
    <property type="molecule type" value="Genomic_DNA"/>
</dbReference>
<dbReference type="Proteomes" id="UP001557470">
    <property type="component" value="Unassembled WGS sequence"/>
</dbReference>
<accession>A0ABD0WQE0</accession>
<evidence type="ECO:0000256" key="7">
    <source>
        <dbReference type="PROSITE-ProRule" id="PRU00042"/>
    </source>
</evidence>
<dbReference type="GO" id="GO:0008270">
    <property type="term" value="F:zinc ion binding"/>
    <property type="evidence" value="ECO:0007669"/>
    <property type="project" value="UniProtKB-KW"/>
</dbReference>
<keyword evidence="5" id="KW-0862">Zinc</keyword>